<accession>A0ABR4NNL3</accession>
<gene>
    <name evidence="3" type="ORF">RNJ44_01720</name>
</gene>
<feature type="region of interest" description="Disordered" evidence="1">
    <location>
        <begin position="507"/>
        <end position="580"/>
    </location>
</feature>
<keyword evidence="4" id="KW-1185">Reference proteome</keyword>
<feature type="compositionally biased region" description="Basic and acidic residues" evidence="1">
    <location>
        <begin position="558"/>
        <end position="580"/>
    </location>
</feature>
<evidence type="ECO:0000313" key="4">
    <source>
        <dbReference type="Proteomes" id="UP001623330"/>
    </source>
</evidence>
<feature type="chain" id="PRO_5047523073" evidence="2">
    <location>
        <begin position="25"/>
        <end position="580"/>
    </location>
</feature>
<feature type="signal peptide" evidence="2">
    <location>
        <begin position="1"/>
        <end position="24"/>
    </location>
</feature>
<keyword evidence="2" id="KW-0732">Signal</keyword>
<organism evidence="3 4">
    <name type="scientific">Nakaseomyces bracarensis</name>
    <dbReference type="NCBI Taxonomy" id="273131"/>
    <lineage>
        <taxon>Eukaryota</taxon>
        <taxon>Fungi</taxon>
        <taxon>Dikarya</taxon>
        <taxon>Ascomycota</taxon>
        <taxon>Saccharomycotina</taxon>
        <taxon>Saccharomycetes</taxon>
        <taxon>Saccharomycetales</taxon>
        <taxon>Saccharomycetaceae</taxon>
        <taxon>Nakaseomyces</taxon>
    </lineage>
</organism>
<feature type="compositionally biased region" description="Low complexity" evidence="1">
    <location>
        <begin position="544"/>
        <end position="557"/>
    </location>
</feature>
<evidence type="ECO:0000256" key="1">
    <source>
        <dbReference type="SAM" id="MobiDB-lite"/>
    </source>
</evidence>
<dbReference type="Proteomes" id="UP001623330">
    <property type="component" value="Unassembled WGS sequence"/>
</dbReference>
<proteinExistence type="predicted"/>
<name>A0ABR4NNL3_9SACH</name>
<comment type="caution">
    <text evidence="3">The sequence shown here is derived from an EMBL/GenBank/DDBJ whole genome shotgun (WGS) entry which is preliminary data.</text>
</comment>
<protein>
    <submittedName>
        <fullName evidence="3">Outer spore wall assembly protein SHE10</fullName>
    </submittedName>
</protein>
<evidence type="ECO:0000313" key="3">
    <source>
        <dbReference type="EMBL" id="KAL3229584.1"/>
    </source>
</evidence>
<dbReference type="EMBL" id="JBEVYD010000011">
    <property type="protein sequence ID" value="KAL3229584.1"/>
    <property type="molecule type" value="Genomic_DNA"/>
</dbReference>
<reference evidence="3 4" key="1">
    <citation type="submission" date="2024-05" db="EMBL/GenBank/DDBJ databases">
        <title>Long read based assembly of the Candida bracarensis genome reveals expanded adhesin content.</title>
        <authorList>
            <person name="Marcet-Houben M."/>
            <person name="Ksiezopolska E."/>
            <person name="Gabaldon T."/>
        </authorList>
    </citation>
    <scope>NUCLEOTIDE SEQUENCE [LARGE SCALE GENOMIC DNA]</scope>
    <source>
        <strain evidence="3 4">CBM6</strain>
    </source>
</reference>
<evidence type="ECO:0000256" key="2">
    <source>
        <dbReference type="SAM" id="SignalP"/>
    </source>
</evidence>
<sequence length="580" mass="66760">MKFFTKFLVFLAAVWLGLKYACESSLVEHPQLRLACHYSQPAVWNEYLMGNEVYKKSVYPQLVVAKGKYDEFVEPHVSKVCEQAHAQWDRIDKEKYCNLAQKYGAIACERIQFYYNIGVRPHVDRVLNSEFYNKNLKKYGDRAKEDLLKAYNLAFVTIPNVFRKENVDKFITTASSMVNQQTDAVKKQINKATTKIAEEAQRVQESLKDEPEEVVTSTVVKTITQTQFSSAAATEAKEVEEAEVKDVEIDHQVQLQRDFDKWSKNVAKKFKMVNKMLLRDVKKQLKPELDSREQLFAQKIKELSHEAESNFEVISKAIEDINCIEGEDPTTGETIYFDAEGQNQIEQYITREMIREMLNNTQTTLSTITEDIQGDIKSIMEVFKKISERSRDEHCTAFEEWGDIMISEWSKKLAYLDVLATHEDDSESEAGAQNEVSEKNWKKFMEIKKKIVSARDKLGTKQIKIKELKTLLDNIQKTLQALTNEHGEYLYILRAKANLAFQEREAKEREVKEAPNTADGIASPQAEAEAELEETPKTESQVPSEDNSNASEESASNEAKKESEFVNHQDQDQQHFDVNE</sequence>